<keyword evidence="8" id="KW-0670">Pyruvate</keyword>
<evidence type="ECO:0000259" key="7">
    <source>
        <dbReference type="PROSITE" id="PS51918"/>
    </source>
</evidence>
<evidence type="ECO:0000256" key="4">
    <source>
        <dbReference type="ARBA" id="ARBA00022723"/>
    </source>
</evidence>
<dbReference type="InterPro" id="IPR058240">
    <property type="entry name" value="rSAM_sf"/>
</dbReference>
<dbReference type="InterPro" id="IPR012840">
    <property type="entry name" value="NrdG2"/>
</dbReference>
<dbReference type="CDD" id="cd01335">
    <property type="entry name" value="Radical_SAM"/>
    <property type="match status" value="1"/>
</dbReference>
<keyword evidence="3" id="KW-0949">S-adenosyl-L-methionine</keyword>
<dbReference type="NCBIfam" id="TIGR02495">
    <property type="entry name" value="NrdG2"/>
    <property type="match status" value="1"/>
</dbReference>
<keyword evidence="4" id="KW-0479">Metal-binding</keyword>
<proteinExistence type="predicted"/>
<dbReference type="EMBL" id="JBEWTB010000002">
    <property type="protein sequence ID" value="MET4755741.1"/>
    <property type="molecule type" value="Genomic_DNA"/>
</dbReference>
<keyword evidence="8" id="KW-0560">Oxidoreductase</keyword>
<keyword evidence="5" id="KW-0408">Iron</keyword>
<comment type="cofactor">
    <cofactor evidence="1">
        <name>[4Fe-4S] cluster</name>
        <dbReference type="ChEBI" id="CHEBI:49883"/>
    </cofactor>
</comment>
<evidence type="ECO:0000256" key="3">
    <source>
        <dbReference type="ARBA" id="ARBA00022691"/>
    </source>
</evidence>
<dbReference type="InterPro" id="IPR034457">
    <property type="entry name" value="Organic_radical-activating"/>
</dbReference>
<dbReference type="GO" id="GO:0043365">
    <property type="term" value="F:[formate-C-acetyltransferase]-activating enzyme activity"/>
    <property type="evidence" value="ECO:0007669"/>
    <property type="project" value="UniProtKB-EC"/>
</dbReference>
<comment type="caution">
    <text evidence="8">The sequence shown here is derived from an EMBL/GenBank/DDBJ whole genome shotgun (WGS) entry which is preliminary data.</text>
</comment>
<evidence type="ECO:0000256" key="2">
    <source>
        <dbReference type="ARBA" id="ARBA00022485"/>
    </source>
</evidence>
<evidence type="ECO:0000313" key="9">
    <source>
        <dbReference type="Proteomes" id="UP001549366"/>
    </source>
</evidence>
<dbReference type="Gene3D" id="3.20.20.70">
    <property type="entry name" value="Aldolase class I"/>
    <property type="match status" value="1"/>
</dbReference>
<dbReference type="Proteomes" id="UP001549366">
    <property type="component" value="Unassembled WGS sequence"/>
</dbReference>
<dbReference type="InterPro" id="IPR007197">
    <property type="entry name" value="rSAM"/>
</dbReference>
<dbReference type="Pfam" id="PF04055">
    <property type="entry name" value="Radical_SAM"/>
    <property type="match status" value="1"/>
</dbReference>
<keyword evidence="2" id="KW-0004">4Fe-4S</keyword>
<evidence type="ECO:0000256" key="6">
    <source>
        <dbReference type="ARBA" id="ARBA00023014"/>
    </source>
</evidence>
<protein>
    <submittedName>
        <fullName evidence="8">Pyruvate formate lyase activating enzyme</fullName>
        <ecNumber evidence="8">1.97.1.4</ecNumber>
    </submittedName>
</protein>
<dbReference type="PROSITE" id="PS51918">
    <property type="entry name" value="RADICAL_SAM"/>
    <property type="match status" value="1"/>
</dbReference>
<dbReference type="SFLD" id="SFLDG01094">
    <property type="entry name" value="Uncharacterised_Radical_SAM_Su"/>
    <property type="match status" value="1"/>
</dbReference>
<dbReference type="PANTHER" id="PTHR30352:SF13">
    <property type="entry name" value="GLYCYL-RADICAL ENZYME ACTIVATING ENZYME YJJW-RELATED"/>
    <property type="match status" value="1"/>
</dbReference>
<evidence type="ECO:0000256" key="5">
    <source>
        <dbReference type="ARBA" id="ARBA00023004"/>
    </source>
</evidence>
<reference evidence="8 9" key="1">
    <citation type="submission" date="2024-06" db="EMBL/GenBank/DDBJ databases">
        <title>Genomic Encyclopedia of Type Strains, Phase V (KMG-V): Genome sequencing to study the core and pangenomes of soil and plant-associated prokaryotes.</title>
        <authorList>
            <person name="Whitman W."/>
        </authorList>
    </citation>
    <scope>NUCLEOTIDE SEQUENCE [LARGE SCALE GENOMIC DNA]</scope>
    <source>
        <strain evidence="8 9">NE40</strain>
    </source>
</reference>
<keyword evidence="6" id="KW-0411">Iron-sulfur</keyword>
<gene>
    <name evidence="8" type="ORF">V5J35_000933</name>
</gene>
<keyword evidence="9" id="KW-1185">Reference proteome</keyword>
<dbReference type="RefSeq" id="WP_354010127.1">
    <property type="nucleotide sequence ID" value="NZ_JBEWTA010000001.1"/>
</dbReference>
<evidence type="ECO:0000313" key="8">
    <source>
        <dbReference type="EMBL" id="MET4755741.1"/>
    </source>
</evidence>
<sequence length="243" mass="27330">MNLIKTEPFEKIPPAESLRVGGFTPLTTIDYPGELAAVIFTQGCHLRCQYCQNGHLIPSRSDHLLPWNEIQTFLEKRTGLLDAVVFSGGEPTLQSALPSAINDIKAMGFKAGLHTVGSAPGKLARVITKLDWIGFDIKALPEDYAETTGIDKGKDCWESLRLMLESGVSYEVRTTIHWQLLPPEKVLKLAKRLQQEGVRHFVLQNCRTHHCLNQSLTPSILDEQHRKGINQELSELFPFYQTR</sequence>
<name>A0ABV2SD95_9GAMM</name>
<feature type="domain" description="Radical SAM core" evidence="7">
    <location>
        <begin position="30"/>
        <end position="243"/>
    </location>
</feature>
<dbReference type="InterPro" id="IPR013785">
    <property type="entry name" value="Aldolase_TIM"/>
</dbReference>
<evidence type="ECO:0000256" key="1">
    <source>
        <dbReference type="ARBA" id="ARBA00001966"/>
    </source>
</evidence>
<organism evidence="8 9">
    <name type="scientific">Endozoicomonas lisbonensis</name>
    <dbReference type="NCBI Taxonomy" id="3120522"/>
    <lineage>
        <taxon>Bacteria</taxon>
        <taxon>Pseudomonadati</taxon>
        <taxon>Pseudomonadota</taxon>
        <taxon>Gammaproteobacteria</taxon>
        <taxon>Oceanospirillales</taxon>
        <taxon>Endozoicomonadaceae</taxon>
        <taxon>Endozoicomonas</taxon>
    </lineage>
</organism>
<dbReference type="SUPFAM" id="SSF102114">
    <property type="entry name" value="Radical SAM enzymes"/>
    <property type="match status" value="1"/>
</dbReference>
<dbReference type="SFLD" id="SFLDS00029">
    <property type="entry name" value="Radical_SAM"/>
    <property type="match status" value="1"/>
</dbReference>
<keyword evidence="8" id="KW-0456">Lyase</keyword>
<accession>A0ABV2SD95</accession>
<dbReference type="PANTHER" id="PTHR30352">
    <property type="entry name" value="PYRUVATE FORMATE-LYASE-ACTIVATING ENZYME"/>
    <property type="match status" value="1"/>
</dbReference>
<dbReference type="EC" id="1.97.1.4" evidence="8"/>
<dbReference type="GO" id="GO:0016829">
    <property type="term" value="F:lyase activity"/>
    <property type="evidence" value="ECO:0007669"/>
    <property type="project" value="UniProtKB-KW"/>
</dbReference>